<dbReference type="InterPro" id="IPR000182">
    <property type="entry name" value="GNAT_dom"/>
</dbReference>
<dbReference type="AlphaFoldDB" id="A0A6G4R2A6"/>
<sequence length="227" mass="23832">MSAHPLDRPVWSSLTGRQAHLAIPRGGALRMDPDFGLFAALAEVSQESLAALGDLVRQHGPSGLVELAPPPPVPGADAASSALCWQMTARAITPLKPLDFEIISLGDADAAEMLALATLTKPGPFFSRTHELGDFVGVKVDGELAAMAGERMRPDGFTEVSGVCTRPDFRGKGYAAGLMAHVAGAILARGETPFLHSYADNAGANALYQALGFERRADVWFTVLAPG</sequence>
<dbReference type="CDD" id="cd04301">
    <property type="entry name" value="NAT_SF"/>
    <property type="match status" value="1"/>
</dbReference>
<dbReference type="EMBL" id="JAAKGT010000011">
    <property type="protein sequence ID" value="NGM51853.1"/>
    <property type="molecule type" value="Genomic_DNA"/>
</dbReference>
<dbReference type="Gene3D" id="3.40.630.30">
    <property type="match status" value="1"/>
</dbReference>
<dbReference type="SUPFAM" id="SSF55729">
    <property type="entry name" value="Acyl-CoA N-acyltransferases (Nat)"/>
    <property type="match status" value="1"/>
</dbReference>
<reference evidence="2" key="1">
    <citation type="submission" date="2020-02" db="EMBL/GenBank/DDBJ databases">
        <authorList>
            <person name="Gao J."/>
            <person name="Sun J."/>
        </authorList>
    </citation>
    <scope>NUCLEOTIDE SEQUENCE</scope>
    <source>
        <strain evidence="2">602-2</strain>
    </source>
</reference>
<evidence type="ECO:0000259" key="1">
    <source>
        <dbReference type="PROSITE" id="PS51186"/>
    </source>
</evidence>
<comment type="caution">
    <text evidence="2">The sequence shown here is derived from an EMBL/GenBank/DDBJ whole genome shotgun (WGS) entry which is preliminary data.</text>
</comment>
<protein>
    <submittedName>
        <fullName evidence="2">GNAT family N-acetyltransferase</fullName>
    </submittedName>
</protein>
<dbReference type="InterPro" id="IPR013653">
    <property type="entry name" value="GCN5-like_dom"/>
</dbReference>
<dbReference type="GO" id="GO:0016747">
    <property type="term" value="F:acyltransferase activity, transferring groups other than amino-acyl groups"/>
    <property type="evidence" value="ECO:0007669"/>
    <property type="project" value="InterPro"/>
</dbReference>
<gene>
    <name evidence="2" type="ORF">G5B46_19765</name>
</gene>
<dbReference type="RefSeq" id="WP_165261699.1">
    <property type="nucleotide sequence ID" value="NZ_JAAKGT010000011.1"/>
</dbReference>
<organism evidence="2">
    <name type="scientific">Caulobacter sp. 602-2</name>
    <dbReference type="NCBI Taxonomy" id="2710887"/>
    <lineage>
        <taxon>Bacteria</taxon>
        <taxon>Pseudomonadati</taxon>
        <taxon>Pseudomonadota</taxon>
        <taxon>Alphaproteobacteria</taxon>
        <taxon>Caulobacterales</taxon>
        <taxon>Caulobacteraceae</taxon>
        <taxon>Caulobacter</taxon>
    </lineage>
</organism>
<evidence type="ECO:0000313" key="2">
    <source>
        <dbReference type="EMBL" id="NGM51853.1"/>
    </source>
</evidence>
<dbReference type="Pfam" id="PF08445">
    <property type="entry name" value="FR47"/>
    <property type="match status" value="1"/>
</dbReference>
<feature type="domain" description="N-acetyltransferase" evidence="1">
    <location>
        <begin position="90"/>
        <end position="227"/>
    </location>
</feature>
<name>A0A6G4R2A6_9CAUL</name>
<accession>A0A6G4R2A6</accession>
<dbReference type="InterPro" id="IPR016181">
    <property type="entry name" value="Acyl_CoA_acyltransferase"/>
</dbReference>
<proteinExistence type="predicted"/>
<keyword evidence="2" id="KW-0808">Transferase</keyword>
<dbReference type="PROSITE" id="PS51186">
    <property type="entry name" value="GNAT"/>
    <property type="match status" value="1"/>
</dbReference>